<proteinExistence type="predicted"/>
<organism evidence="2 3">
    <name type="scientific">Haloactinospora alba</name>
    <dbReference type="NCBI Taxonomy" id="405555"/>
    <lineage>
        <taxon>Bacteria</taxon>
        <taxon>Bacillati</taxon>
        <taxon>Actinomycetota</taxon>
        <taxon>Actinomycetes</taxon>
        <taxon>Streptosporangiales</taxon>
        <taxon>Nocardiopsidaceae</taxon>
        <taxon>Haloactinospora</taxon>
    </lineage>
</organism>
<keyword evidence="1" id="KW-0472">Membrane</keyword>
<dbReference type="EMBL" id="VFQC01000001">
    <property type="protein sequence ID" value="TQN32115.1"/>
    <property type="molecule type" value="Genomic_DNA"/>
</dbReference>
<dbReference type="Proteomes" id="UP000317422">
    <property type="component" value="Unassembled WGS sequence"/>
</dbReference>
<keyword evidence="1" id="KW-0812">Transmembrane</keyword>
<protein>
    <submittedName>
        <fullName evidence="2">Uncharacterized protein</fullName>
    </submittedName>
</protein>
<evidence type="ECO:0000313" key="3">
    <source>
        <dbReference type="Proteomes" id="UP000317422"/>
    </source>
</evidence>
<dbReference type="AlphaFoldDB" id="A0A543NJS3"/>
<evidence type="ECO:0000256" key="1">
    <source>
        <dbReference type="SAM" id="Phobius"/>
    </source>
</evidence>
<sequence>MSGQVDWSIAWGAIGAIAGTLALVITFVSKIKSGATERDAEPDFETLFIMEALQERHKAGTSWSMEYARSISKASGEASDRHERRTIPWAILQAGATIIIVIYGGYGLFALVALTAGAPVADEDVIFTFLLVAAMGLILYRITSWRVTANATKSSNLYYRMVIFERIGESKLEFENVEMYASMLGWPGDD</sequence>
<keyword evidence="1" id="KW-1133">Transmembrane helix</keyword>
<reference evidence="2 3" key="1">
    <citation type="submission" date="2019-06" db="EMBL/GenBank/DDBJ databases">
        <title>Sequencing the genomes of 1000 actinobacteria strains.</title>
        <authorList>
            <person name="Klenk H.-P."/>
        </authorList>
    </citation>
    <scope>NUCLEOTIDE SEQUENCE [LARGE SCALE GENOMIC DNA]</scope>
    <source>
        <strain evidence="2 3">DSM 45015</strain>
    </source>
</reference>
<evidence type="ECO:0000313" key="2">
    <source>
        <dbReference type="EMBL" id="TQN32115.1"/>
    </source>
</evidence>
<feature type="transmembrane region" description="Helical" evidence="1">
    <location>
        <begin position="125"/>
        <end position="143"/>
    </location>
</feature>
<feature type="transmembrane region" description="Helical" evidence="1">
    <location>
        <begin position="6"/>
        <end position="28"/>
    </location>
</feature>
<feature type="transmembrane region" description="Helical" evidence="1">
    <location>
        <begin position="89"/>
        <end position="113"/>
    </location>
</feature>
<keyword evidence="3" id="KW-1185">Reference proteome</keyword>
<name>A0A543NJS3_9ACTN</name>
<comment type="caution">
    <text evidence="2">The sequence shown here is derived from an EMBL/GenBank/DDBJ whole genome shotgun (WGS) entry which is preliminary data.</text>
</comment>
<dbReference type="RefSeq" id="WP_141923666.1">
    <property type="nucleotide sequence ID" value="NZ_VFQC01000001.1"/>
</dbReference>
<gene>
    <name evidence="2" type="ORF">FHX37_2043</name>
</gene>
<accession>A0A543NJS3</accession>